<dbReference type="NCBIfam" id="TIGR03715">
    <property type="entry name" value="KxYKxGKxW"/>
    <property type="match status" value="1"/>
</dbReference>
<evidence type="ECO:0000256" key="5">
    <source>
        <dbReference type="SAM" id="Phobius"/>
    </source>
</evidence>
<dbReference type="InterPro" id="IPR009459">
    <property type="entry name" value="MucBP_dom"/>
</dbReference>
<evidence type="ECO:0000313" key="7">
    <source>
        <dbReference type="EMBL" id="KRL94048.1"/>
    </source>
</evidence>
<feature type="compositionally biased region" description="Polar residues" evidence="4">
    <location>
        <begin position="704"/>
        <end position="715"/>
    </location>
</feature>
<dbReference type="Proteomes" id="UP000051580">
    <property type="component" value="Unassembled WGS sequence"/>
</dbReference>
<keyword evidence="5" id="KW-0472">Membrane</keyword>
<feature type="transmembrane region" description="Helical" evidence="5">
    <location>
        <begin position="722"/>
        <end position="740"/>
    </location>
</feature>
<dbReference type="Pfam" id="PF06458">
    <property type="entry name" value="MucBP"/>
    <property type="match status" value="2"/>
</dbReference>
<dbReference type="SUPFAM" id="SSF52058">
    <property type="entry name" value="L domain-like"/>
    <property type="match status" value="1"/>
</dbReference>
<dbReference type="Gene3D" id="3.80.10.10">
    <property type="entry name" value="Ribonuclease Inhibitor"/>
    <property type="match status" value="1"/>
</dbReference>
<dbReference type="InterPro" id="IPR050836">
    <property type="entry name" value="SDS22/Internalin_LRR"/>
</dbReference>
<comment type="caution">
    <text evidence="7">The sequence shown here is derived from an EMBL/GenBank/DDBJ whole genome shotgun (WGS) entry which is preliminary data.</text>
</comment>
<feature type="region of interest" description="Disordered" evidence="4">
    <location>
        <begin position="40"/>
        <end position="167"/>
    </location>
</feature>
<evidence type="ECO:0000256" key="4">
    <source>
        <dbReference type="SAM" id="MobiDB-lite"/>
    </source>
</evidence>
<feature type="compositionally biased region" description="Low complexity" evidence="4">
    <location>
        <begin position="111"/>
        <end position="123"/>
    </location>
</feature>
<dbReference type="PATRIC" id="fig|1423753.3.peg.618"/>
<dbReference type="Pfam" id="PF19258">
    <property type="entry name" value="KxYKxGKxW_sig"/>
    <property type="match status" value="1"/>
</dbReference>
<proteinExistence type="predicted"/>
<keyword evidence="5" id="KW-0812">Transmembrane</keyword>
<keyword evidence="5" id="KW-1133">Transmembrane helix</keyword>
<feature type="domain" description="MucBP" evidence="6">
    <location>
        <begin position="486"/>
        <end position="549"/>
    </location>
</feature>
<dbReference type="InterPro" id="IPR022263">
    <property type="entry name" value="KxYKxGKxW"/>
</dbReference>
<dbReference type="NCBIfam" id="TIGR01167">
    <property type="entry name" value="LPXTG_anchor"/>
    <property type="match status" value="1"/>
</dbReference>
<evidence type="ECO:0000313" key="8">
    <source>
        <dbReference type="Proteomes" id="UP000051580"/>
    </source>
</evidence>
<dbReference type="STRING" id="1423753.FD28_GL000593"/>
<keyword evidence="1" id="KW-0433">Leucine-rich repeat</keyword>
<name>A0A0R1UL50_9LACO</name>
<feature type="region of interest" description="Disordered" evidence="4">
    <location>
        <begin position="631"/>
        <end position="715"/>
    </location>
</feature>
<reference evidence="7 8" key="1">
    <citation type="journal article" date="2015" name="Genome Announc.">
        <title>Expanding the biotechnology potential of lactobacilli through comparative genomics of 213 strains and associated genera.</title>
        <authorList>
            <person name="Sun Z."/>
            <person name="Harris H.M."/>
            <person name="McCann A."/>
            <person name="Guo C."/>
            <person name="Argimon S."/>
            <person name="Zhang W."/>
            <person name="Yang X."/>
            <person name="Jeffery I.B."/>
            <person name="Cooney J.C."/>
            <person name="Kagawa T.F."/>
            <person name="Liu W."/>
            <person name="Song Y."/>
            <person name="Salvetti E."/>
            <person name="Wrobel A."/>
            <person name="Rasinkangas P."/>
            <person name="Parkhill J."/>
            <person name="Rea M.C."/>
            <person name="O'Sullivan O."/>
            <person name="Ritari J."/>
            <person name="Douillard F.P."/>
            <person name="Paul Ross R."/>
            <person name="Yang R."/>
            <person name="Briner A.E."/>
            <person name="Felis G.E."/>
            <person name="de Vos W.M."/>
            <person name="Barrangou R."/>
            <person name="Klaenhammer T.R."/>
            <person name="Caufield P.W."/>
            <person name="Cui Y."/>
            <person name="Zhang H."/>
            <person name="O'Toole P.W."/>
        </authorList>
    </citation>
    <scope>NUCLEOTIDE SEQUENCE [LARGE SCALE GENOMIC DNA]</scope>
    <source>
        <strain evidence="7 8">DSM 16381</strain>
    </source>
</reference>
<keyword evidence="8" id="KW-1185">Reference proteome</keyword>
<dbReference type="EMBL" id="AZFS01000060">
    <property type="protein sequence ID" value="KRL94048.1"/>
    <property type="molecule type" value="Genomic_DNA"/>
</dbReference>
<gene>
    <name evidence="7" type="ORF">FD28_GL000593</name>
</gene>
<dbReference type="PANTHER" id="PTHR46652:SF3">
    <property type="entry name" value="LEUCINE-RICH REPEAT-CONTAINING PROTEIN 9"/>
    <property type="match status" value="1"/>
</dbReference>
<feature type="compositionally biased region" description="Acidic residues" evidence="4">
    <location>
        <begin position="633"/>
        <end position="649"/>
    </location>
</feature>
<dbReference type="PANTHER" id="PTHR46652">
    <property type="entry name" value="LEUCINE-RICH REPEAT AND IQ DOMAIN-CONTAINING PROTEIN 1-RELATED"/>
    <property type="match status" value="1"/>
</dbReference>
<dbReference type="Pfam" id="PF12799">
    <property type="entry name" value="LRR_4"/>
    <property type="match status" value="1"/>
</dbReference>
<dbReference type="PROSITE" id="PS51450">
    <property type="entry name" value="LRR"/>
    <property type="match status" value="1"/>
</dbReference>
<accession>A0A0R1UL50</accession>
<keyword evidence="3" id="KW-0677">Repeat</keyword>
<feature type="compositionally biased region" description="Basic and acidic residues" evidence="4">
    <location>
        <begin position="137"/>
        <end position="148"/>
    </location>
</feature>
<feature type="compositionally biased region" description="Polar residues" evidence="4">
    <location>
        <begin position="48"/>
        <end position="76"/>
    </location>
</feature>
<feature type="compositionally biased region" description="Gly residues" evidence="4">
    <location>
        <begin position="661"/>
        <end position="679"/>
    </location>
</feature>
<evidence type="ECO:0000256" key="3">
    <source>
        <dbReference type="ARBA" id="ARBA00022737"/>
    </source>
</evidence>
<keyword evidence="2" id="KW-0732">Signal</keyword>
<dbReference type="OrthoDB" id="2307220at2"/>
<protein>
    <recommendedName>
        <fullName evidence="6">MucBP domain-containing protein</fullName>
    </recommendedName>
</protein>
<sequence length="745" mass="80401">MMLHSENKKVHYKMYKKGKTWIFAGIVTATLALGVSAPQVARADTTADEPTSATQNKETTEDTTQVTLKAETTVQEPKTDSEEVTTPSHDEAVENSQPEDVAAASDDEVAPSDQSEQPQQQEPANTSKTDENVNAYEDNKNETPDQKQAEAPVTPIKDTTEPTKETTVQVEKRVQKLARTVQAPVVAPKTLARDTETIDQWMPNKKLQQAILLHLRRQNPGKTWNSVADITKDDMALLTSLSVYGSSLSGGIDTYNDRKPFSLEGLQYAVNLTQITMGTNFNYATQKYYGDIEDVSPLANLTKLTSVDLQHNRIGDITPLAGLPNVTELYLAFNSIADFSPLAGHNYKNFNASNQIVFLPPVKINAKTRTAHLAFQFKNEKGEIIPLEARGGIAYPDRVVGSGNAIKLFYKLYWSGGTPTPDGNGGLYFTDMKDQIPGMTSYPGYNIDPLEENYYLTGAVTTQFPGGYSVDVGVIQPYVIGDMGGTVTAHYQDKSGKTLSADVVLDDGFVGDDYTTKAVEIEGYTLTKTPDNATGKYAEGPTDVYYIYESKTDPVDPPVVNPATDVTVTVHYQTADGRTVAPDKIFTGKQGATYTTSPVTVEGYTLVETPANASGTLGDRDITVTYVYAPVETDGDGDQVDPEAPDTESPDTQKPDTGADEGNGGGTVIKPGTGNGGSGDQIVTDKTPVKNETSGTMNLARKPATNTAQATLPQTNEQHRSAGVWGLVVLLGSLLGLVGIRRKNK</sequence>
<dbReference type="InterPro" id="IPR032675">
    <property type="entry name" value="LRR_dom_sf"/>
</dbReference>
<evidence type="ECO:0000256" key="2">
    <source>
        <dbReference type="ARBA" id="ARBA00022729"/>
    </source>
</evidence>
<evidence type="ECO:0000259" key="6">
    <source>
        <dbReference type="Pfam" id="PF06458"/>
    </source>
</evidence>
<dbReference type="AlphaFoldDB" id="A0A0R1UL50"/>
<evidence type="ECO:0000256" key="1">
    <source>
        <dbReference type="ARBA" id="ARBA00022614"/>
    </source>
</evidence>
<dbReference type="Gene3D" id="3.10.20.320">
    <property type="entry name" value="Putative peptidoglycan bound protein (lpxtg motif)"/>
    <property type="match status" value="2"/>
</dbReference>
<organism evidence="7 8">
    <name type="scientific">Levilactobacillus hammesii DSM 16381</name>
    <dbReference type="NCBI Taxonomy" id="1423753"/>
    <lineage>
        <taxon>Bacteria</taxon>
        <taxon>Bacillati</taxon>
        <taxon>Bacillota</taxon>
        <taxon>Bacilli</taxon>
        <taxon>Lactobacillales</taxon>
        <taxon>Lactobacillaceae</taxon>
        <taxon>Levilactobacillus</taxon>
    </lineage>
</organism>
<feature type="compositionally biased region" description="Basic and acidic residues" evidence="4">
    <location>
        <begin position="158"/>
        <end position="167"/>
    </location>
</feature>
<feature type="domain" description="MucBP" evidence="6">
    <location>
        <begin position="567"/>
        <end position="628"/>
    </location>
</feature>
<dbReference type="InterPro" id="IPR025875">
    <property type="entry name" value="Leu-rich_rpt_4"/>
</dbReference>
<dbReference type="InterPro" id="IPR001611">
    <property type="entry name" value="Leu-rich_rpt"/>
</dbReference>